<dbReference type="InterPro" id="IPR006621">
    <property type="entry name" value="Nose-resist-to-fluoxetine_N"/>
</dbReference>
<dbReference type="SMART" id="SM00703">
    <property type="entry name" value="NRF"/>
    <property type="match status" value="1"/>
</dbReference>
<accession>A0AA40KYL7</accession>
<comment type="caution">
    <text evidence="2">The sequence shown here is derived from an EMBL/GenBank/DDBJ whole genome shotgun (WGS) entry which is preliminary data.</text>
</comment>
<proteinExistence type="predicted"/>
<feature type="domain" description="Nose resistant-to-fluoxetine protein N-terminal" evidence="1">
    <location>
        <begin position="32"/>
        <end position="178"/>
    </location>
</feature>
<gene>
    <name evidence="2" type="ORF">K0M31_002215</name>
</gene>
<sequence>MYSDDYSEEIDREARRLLQVLPAFDPGVGRVSPECKRHTEIFHRELAKFTLWALKMYDATAKIPSGLLNGNVNQFGDFDECIEIEGSDGIQGQYCLAYLQLSIDKSRLDLNHLHRLIHSHYAFRSNITDPGHRVPRFNIVNWAVCTPASCSFKDVEMSIHEMLTRYTSQTGLKVTVKVNKDMCQIKRKEPVPNETIFVR</sequence>
<keyword evidence="3" id="KW-1185">Reference proteome</keyword>
<organism evidence="2 3">
    <name type="scientific">Melipona bicolor</name>
    <dbReference type="NCBI Taxonomy" id="60889"/>
    <lineage>
        <taxon>Eukaryota</taxon>
        <taxon>Metazoa</taxon>
        <taxon>Ecdysozoa</taxon>
        <taxon>Arthropoda</taxon>
        <taxon>Hexapoda</taxon>
        <taxon>Insecta</taxon>
        <taxon>Pterygota</taxon>
        <taxon>Neoptera</taxon>
        <taxon>Endopterygota</taxon>
        <taxon>Hymenoptera</taxon>
        <taxon>Apocrita</taxon>
        <taxon>Aculeata</taxon>
        <taxon>Apoidea</taxon>
        <taxon>Anthophila</taxon>
        <taxon>Apidae</taxon>
        <taxon>Melipona</taxon>
    </lineage>
</organism>
<evidence type="ECO:0000313" key="2">
    <source>
        <dbReference type="EMBL" id="KAK1137721.1"/>
    </source>
</evidence>
<dbReference type="PANTHER" id="PTHR11161:SF4">
    <property type="entry name" value="DROP DEAD"/>
    <property type="match status" value="1"/>
</dbReference>
<dbReference type="PANTHER" id="PTHR11161">
    <property type="entry name" value="O-ACYLTRANSFERASE"/>
    <property type="match status" value="1"/>
</dbReference>
<dbReference type="Pfam" id="PF20146">
    <property type="entry name" value="NRF"/>
    <property type="match status" value="1"/>
</dbReference>
<name>A0AA40KYL7_9HYME</name>
<dbReference type="Proteomes" id="UP001177670">
    <property type="component" value="Unassembled WGS sequence"/>
</dbReference>
<reference evidence="2" key="1">
    <citation type="submission" date="2021-10" db="EMBL/GenBank/DDBJ databases">
        <title>Melipona bicolor Genome sequencing and assembly.</title>
        <authorList>
            <person name="Araujo N.S."/>
            <person name="Arias M.C."/>
        </authorList>
    </citation>
    <scope>NUCLEOTIDE SEQUENCE</scope>
    <source>
        <strain evidence="2">USP_2M_L1-L4_2017</strain>
        <tissue evidence="2">Whole body</tissue>
    </source>
</reference>
<protein>
    <recommendedName>
        <fullName evidence="1">Nose resistant-to-fluoxetine protein N-terminal domain-containing protein</fullName>
    </recommendedName>
</protein>
<dbReference type="InterPro" id="IPR052728">
    <property type="entry name" value="O2_lipid_transport_reg"/>
</dbReference>
<evidence type="ECO:0000313" key="3">
    <source>
        <dbReference type="Proteomes" id="UP001177670"/>
    </source>
</evidence>
<dbReference type="AlphaFoldDB" id="A0AA40KYL7"/>
<evidence type="ECO:0000259" key="1">
    <source>
        <dbReference type="SMART" id="SM00703"/>
    </source>
</evidence>
<dbReference type="EMBL" id="JAHYIQ010000001">
    <property type="protein sequence ID" value="KAK1137721.1"/>
    <property type="molecule type" value="Genomic_DNA"/>
</dbReference>